<comment type="function">
    <text evidence="4">Peptide chain release factor 2 directs the termination of translation in response to the peptide chain termination codons UGA and UAA.</text>
</comment>
<keyword evidence="2 4" id="KW-0488">Methylation</keyword>
<accession>A0A2U8VUM7</accession>
<dbReference type="InterPro" id="IPR005139">
    <property type="entry name" value="PCRF"/>
</dbReference>
<keyword evidence="3 4" id="KW-0648">Protein biosynthesis</keyword>
<dbReference type="HAMAP" id="MF_00094">
    <property type="entry name" value="Rel_fac_2"/>
    <property type="match status" value="1"/>
</dbReference>
<evidence type="ECO:0000256" key="5">
    <source>
        <dbReference type="NCBIfam" id="TIGR00020"/>
    </source>
</evidence>
<gene>
    <name evidence="4" type="primary">prfB</name>
    <name evidence="7" type="ORF">DK427_18520</name>
</gene>
<dbReference type="InterPro" id="IPR000352">
    <property type="entry name" value="Pep_chain_release_fac_I"/>
</dbReference>
<evidence type="ECO:0000256" key="1">
    <source>
        <dbReference type="ARBA" id="ARBA00010835"/>
    </source>
</evidence>
<dbReference type="GO" id="GO:0005737">
    <property type="term" value="C:cytoplasm"/>
    <property type="evidence" value="ECO:0007669"/>
    <property type="project" value="UniProtKB-SubCell"/>
</dbReference>
<sequence>MRAEIEQASDAAKQSIGLLRRHLDWDTVDKRLAELNAASENPDLWNDPEAAQKVMRERQQLDEAVTAIKKLERDLEDGATLIELGEMEGDEASIREGEAAIRAVEKEAASRQVETLLSGEADGFDTYLEVHAGAGGTESQDWANMLQRMYARWAERRKFKVDVVEMTDGDEAGIKGATLLIKGHNAYGWLKTESGVHRLVRISPYDSNARRHTSFASVWVYPVIDDRIEIEIKESDCRIDTYRSSGAGGQHVNTTDSAVRITHNPTGIVVACQQERSQHKNRATAWNMLRARLYEAELKKREEKANAEAAAKTDIGWGHQIRSYVLQPYQLVKDLRTGTQSTDPDEVLDGDLDPFMEASLAQRVYGGGEAVEDID</sequence>
<dbReference type="RefSeq" id="WP_109952549.1">
    <property type="nucleotide sequence ID" value="NZ_CP029551.1"/>
</dbReference>
<dbReference type="KEGG" id="meti:DK427_18520"/>
<dbReference type="FunFam" id="3.30.160.20:FF:000004">
    <property type="entry name" value="Peptide chain release factor 1"/>
    <property type="match status" value="1"/>
</dbReference>
<dbReference type="Proteomes" id="UP000246058">
    <property type="component" value="Chromosome"/>
</dbReference>
<dbReference type="OrthoDB" id="9806673at2"/>
<dbReference type="Gene3D" id="3.30.70.1660">
    <property type="match status" value="1"/>
</dbReference>
<feature type="modified residue" description="N5-methylglutamine" evidence="4">
    <location>
        <position position="250"/>
    </location>
</feature>
<dbReference type="Gene3D" id="3.30.160.20">
    <property type="match status" value="1"/>
</dbReference>
<dbReference type="SUPFAM" id="SSF75620">
    <property type="entry name" value="Release factor"/>
    <property type="match status" value="1"/>
</dbReference>
<organism evidence="7 8">
    <name type="scientific">Methylobacterium radiodurans</name>
    <dbReference type="NCBI Taxonomy" id="2202828"/>
    <lineage>
        <taxon>Bacteria</taxon>
        <taxon>Pseudomonadati</taxon>
        <taxon>Pseudomonadota</taxon>
        <taxon>Alphaproteobacteria</taxon>
        <taxon>Hyphomicrobiales</taxon>
        <taxon>Methylobacteriaceae</taxon>
        <taxon>Methylobacterium</taxon>
    </lineage>
</organism>
<dbReference type="GO" id="GO:0016149">
    <property type="term" value="F:translation release factor activity, codon specific"/>
    <property type="evidence" value="ECO:0007669"/>
    <property type="project" value="UniProtKB-UniRule"/>
</dbReference>
<name>A0A2U8VUM7_9HYPH</name>
<comment type="similarity">
    <text evidence="1 4">Belongs to the prokaryotic/mitochondrial release factor family.</text>
</comment>
<dbReference type="PANTHER" id="PTHR43116">
    <property type="entry name" value="PEPTIDE CHAIN RELEASE FACTOR 2"/>
    <property type="match status" value="1"/>
</dbReference>
<evidence type="ECO:0000313" key="8">
    <source>
        <dbReference type="Proteomes" id="UP000246058"/>
    </source>
</evidence>
<dbReference type="AlphaFoldDB" id="A0A2U8VUM7"/>
<dbReference type="InterPro" id="IPR045853">
    <property type="entry name" value="Pep_chain_release_fac_I_sf"/>
</dbReference>
<evidence type="ECO:0000256" key="4">
    <source>
        <dbReference type="HAMAP-Rule" id="MF_00094"/>
    </source>
</evidence>
<evidence type="ECO:0000313" key="7">
    <source>
        <dbReference type="EMBL" id="AWN37473.1"/>
    </source>
</evidence>
<dbReference type="EMBL" id="CP029551">
    <property type="protein sequence ID" value="AWN37473.1"/>
    <property type="molecule type" value="Genomic_DNA"/>
</dbReference>
<dbReference type="Pfam" id="PF00472">
    <property type="entry name" value="RF-1"/>
    <property type="match status" value="1"/>
</dbReference>
<comment type="PTM">
    <text evidence="4">Methylated by PrmC. Methylation increases the termination efficiency of RF2.</text>
</comment>
<evidence type="ECO:0000256" key="3">
    <source>
        <dbReference type="ARBA" id="ARBA00022917"/>
    </source>
</evidence>
<comment type="subcellular location">
    <subcellularLocation>
        <location evidence="4">Cytoplasm</location>
    </subcellularLocation>
</comment>
<dbReference type="PANTHER" id="PTHR43116:SF3">
    <property type="entry name" value="CLASS I PEPTIDE CHAIN RELEASE FACTOR"/>
    <property type="match status" value="1"/>
</dbReference>
<dbReference type="SMART" id="SM00937">
    <property type="entry name" value="PCRF"/>
    <property type="match status" value="1"/>
</dbReference>
<dbReference type="InterPro" id="IPR004374">
    <property type="entry name" value="PrfB"/>
</dbReference>
<dbReference type="Gene3D" id="1.20.58.410">
    <property type="entry name" value="Release factor"/>
    <property type="match status" value="1"/>
</dbReference>
<evidence type="ECO:0000256" key="2">
    <source>
        <dbReference type="ARBA" id="ARBA00022481"/>
    </source>
</evidence>
<protein>
    <recommendedName>
        <fullName evidence="4 5">Peptide chain release factor 2</fullName>
        <shortName evidence="4">RF-2</shortName>
    </recommendedName>
</protein>
<dbReference type="PROSITE" id="PS00745">
    <property type="entry name" value="RF_PROK_I"/>
    <property type="match status" value="1"/>
</dbReference>
<dbReference type="Pfam" id="PF03462">
    <property type="entry name" value="PCRF"/>
    <property type="match status" value="1"/>
</dbReference>
<keyword evidence="8" id="KW-1185">Reference proteome</keyword>
<dbReference type="NCBIfam" id="TIGR00020">
    <property type="entry name" value="prfB"/>
    <property type="match status" value="1"/>
</dbReference>
<keyword evidence="4" id="KW-0963">Cytoplasm</keyword>
<evidence type="ECO:0000259" key="6">
    <source>
        <dbReference type="PROSITE" id="PS00745"/>
    </source>
</evidence>
<proteinExistence type="inferred from homology"/>
<feature type="domain" description="Prokaryotic-type class I peptide chain release factors" evidence="6">
    <location>
        <begin position="243"/>
        <end position="259"/>
    </location>
</feature>
<reference evidence="7 8" key="1">
    <citation type="submission" date="2018-05" db="EMBL/GenBank/DDBJ databases">
        <title>Complete Genome Sequence of Methylobacterium sp. 17Sr1-43.</title>
        <authorList>
            <person name="Srinivasan S."/>
        </authorList>
    </citation>
    <scope>NUCLEOTIDE SEQUENCE [LARGE SCALE GENOMIC DNA]</scope>
    <source>
        <strain evidence="7 8">17Sr1-43</strain>
    </source>
</reference>